<name>A0AAV4DFW1_9GAST</name>
<dbReference type="GO" id="GO:0032432">
    <property type="term" value="C:actin filament bundle"/>
    <property type="evidence" value="ECO:0007669"/>
    <property type="project" value="TreeGrafter"/>
</dbReference>
<evidence type="ECO:0000256" key="6">
    <source>
        <dbReference type="SAM" id="MobiDB-lite"/>
    </source>
</evidence>
<dbReference type="PANTHER" id="PTHR31848:SF0">
    <property type="entry name" value="REFILIN-A"/>
    <property type="match status" value="1"/>
</dbReference>
<evidence type="ECO:0000313" key="8">
    <source>
        <dbReference type="Proteomes" id="UP000735302"/>
    </source>
</evidence>
<keyword evidence="5" id="KW-0206">Cytoskeleton</keyword>
<organism evidence="7 8">
    <name type="scientific">Plakobranchus ocellatus</name>
    <dbReference type="NCBI Taxonomy" id="259542"/>
    <lineage>
        <taxon>Eukaryota</taxon>
        <taxon>Metazoa</taxon>
        <taxon>Spiralia</taxon>
        <taxon>Lophotrochozoa</taxon>
        <taxon>Mollusca</taxon>
        <taxon>Gastropoda</taxon>
        <taxon>Heterobranchia</taxon>
        <taxon>Euthyneura</taxon>
        <taxon>Panpulmonata</taxon>
        <taxon>Sacoglossa</taxon>
        <taxon>Placobranchoidea</taxon>
        <taxon>Plakobranchidae</taxon>
        <taxon>Plakobranchus</taxon>
    </lineage>
</organism>
<evidence type="ECO:0000313" key="7">
    <source>
        <dbReference type="EMBL" id="GFO43173.1"/>
    </source>
</evidence>
<dbReference type="Proteomes" id="UP000735302">
    <property type="component" value="Unassembled WGS sequence"/>
</dbReference>
<dbReference type="GO" id="GO:0061182">
    <property type="term" value="P:negative regulation of chondrocyte development"/>
    <property type="evidence" value="ECO:0007669"/>
    <property type="project" value="TreeGrafter"/>
</dbReference>
<evidence type="ECO:0000256" key="5">
    <source>
        <dbReference type="ARBA" id="ARBA00023212"/>
    </source>
</evidence>
<evidence type="ECO:0000256" key="3">
    <source>
        <dbReference type="ARBA" id="ARBA00011189"/>
    </source>
</evidence>
<accession>A0AAV4DFW1</accession>
<dbReference type="GO" id="GO:0048705">
    <property type="term" value="P:skeletal system morphogenesis"/>
    <property type="evidence" value="ECO:0007669"/>
    <property type="project" value="TreeGrafter"/>
</dbReference>
<dbReference type="GO" id="GO:0031005">
    <property type="term" value="F:filamin binding"/>
    <property type="evidence" value="ECO:0007669"/>
    <property type="project" value="InterPro"/>
</dbReference>
<keyword evidence="4" id="KW-0963">Cytoplasm</keyword>
<proteinExistence type="inferred from homology"/>
<dbReference type="AlphaFoldDB" id="A0AAV4DFW1"/>
<dbReference type="PANTHER" id="PTHR31848">
    <property type="match status" value="1"/>
</dbReference>
<dbReference type="EMBL" id="BLXT01007857">
    <property type="protein sequence ID" value="GFO43173.1"/>
    <property type="molecule type" value="Genomic_DNA"/>
</dbReference>
<protein>
    <submittedName>
        <fullName evidence="7">Family with sequence similarity 101, member a</fullName>
    </submittedName>
</protein>
<comment type="subcellular location">
    <subcellularLocation>
        <location evidence="1">Cytoplasm</location>
        <location evidence="1">Cytoskeleton</location>
    </subcellularLocation>
</comment>
<reference evidence="7 8" key="1">
    <citation type="journal article" date="2021" name="Elife">
        <title>Chloroplast acquisition without the gene transfer in kleptoplastic sea slugs, Plakobranchus ocellatus.</title>
        <authorList>
            <person name="Maeda T."/>
            <person name="Takahashi S."/>
            <person name="Yoshida T."/>
            <person name="Shimamura S."/>
            <person name="Takaki Y."/>
            <person name="Nagai Y."/>
            <person name="Toyoda A."/>
            <person name="Suzuki Y."/>
            <person name="Arimoto A."/>
            <person name="Ishii H."/>
            <person name="Satoh N."/>
            <person name="Nishiyama T."/>
            <person name="Hasebe M."/>
            <person name="Maruyama T."/>
            <person name="Minagawa J."/>
            <person name="Obokata J."/>
            <person name="Shigenobu S."/>
        </authorList>
    </citation>
    <scope>NUCLEOTIDE SEQUENCE [LARGE SCALE GENOMIC DNA]</scope>
</reference>
<comment type="similarity">
    <text evidence="2">Belongs to the Refilin family.</text>
</comment>
<dbReference type="Pfam" id="PF15068">
    <property type="entry name" value="FAM101"/>
    <property type="match status" value="1"/>
</dbReference>
<keyword evidence="8" id="KW-1185">Reference proteome</keyword>
<feature type="region of interest" description="Disordered" evidence="6">
    <location>
        <begin position="229"/>
        <end position="248"/>
    </location>
</feature>
<dbReference type="GO" id="GO:0061572">
    <property type="term" value="P:actin filament bundle organization"/>
    <property type="evidence" value="ECO:0007669"/>
    <property type="project" value="InterPro"/>
</dbReference>
<evidence type="ECO:0000256" key="4">
    <source>
        <dbReference type="ARBA" id="ARBA00022490"/>
    </source>
</evidence>
<gene>
    <name evidence="7" type="ORF">PoB_006967800</name>
</gene>
<comment type="caution">
    <text evidence="7">The sequence shown here is derived from an EMBL/GenBank/DDBJ whole genome shotgun (WGS) entry which is preliminary data.</text>
</comment>
<comment type="subunit">
    <text evidence="3">Interacts with FLNA and FLNB.</text>
</comment>
<evidence type="ECO:0000256" key="1">
    <source>
        <dbReference type="ARBA" id="ARBA00004245"/>
    </source>
</evidence>
<dbReference type="InterPro" id="IPR028215">
    <property type="entry name" value="Refilin"/>
</dbReference>
<sequence>MPRLFAKSIIKQEFLAFHASLLSYMTSGPLPCWGFLEENFSPYTVTSDSDVCNRDLAQPPNMVVVEDKMAAVDRVAETVAVVERPGHQQASVYSELVYADNKRHKEQVEFRPVLHPVKYSDTEYLWLNSTRRRFVSRTFYEPRVRPRAYSQTTFVRPKTAEQRFVSCMDIHGDVKRKWFKTAVEIKPRKFMSSKVIRSANNNYIGTDTPVEASTIATTIPNGAEIENNGYFDHDDFSSPSRLPDRLSGGGHNGDALISGYPAFNGSVERVDPGASQVYIPQPLKRPLSEDCLINGDLLIDLPNGNFRNSDHSSSLSQYPDLL</sequence>
<evidence type="ECO:0000256" key="2">
    <source>
        <dbReference type="ARBA" id="ARBA00009886"/>
    </source>
</evidence>